<protein>
    <submittedName>
        <fullName evidence="2">Uncharacterized protein</fullName>
    </submittedName>
</protein>
<dbReference type="PANTHER" id="PTHR46501:SF2">
    <property type="entry name" value="MYOMEGALIN"/>
    <property type="match status" value="1"/>
</dbReference>
<evidence type="ECO:0000313" key="3">
    <source>
        <dbReference type="Proteomes" id="UP000606274"/>
    </source>
</evidence>
<feature type="coiled-coil region" evidence="1">
    <location>
        <begin position="18"/>
        <end position="84"/>
    </location>
</feature>
<dbReference type="GO" id="GO:0005794">
    <property type="term" value="C:Golgi apparatus"/>
    <property type="evidence" value="ECO:0007669"/>
    <property type="project" value="TreeGrafter"/>
</dbReference>
<evidence type="ECO:0000313" key="2">
    <source>
        <dbReference type="EMBL" id="KAF7690095.1"/>
    </source>
</evidence>
<gene>
    <name evidence="2" type="ORF">HF521_011899</name>
</gene>
<comment type="caution">
    <text evidence="2">The sequence shown here is derived from an EMBL/GenBank/DDBJ whole genome shotgun (WGS) entry which is preliminary data.</text>
</comment>
<keyword evidence="1" id="KW-0175">Coiled coil</keyword>
<name>A0A8T0AF01_SILME</name>
<evidence type="ECO:0000256" key="1">
    <source>
        <dbReference type="SAM" id="Coils"/>
    </source>
</evidence>
<dbReference type="GO" id="GO:0007098">
    <property type="term" value="P:centrosome cycle"/>
    <property type="evidence" value="ECO:0007669"/>
    <property type="project" value="TreeGrafter"/>
</dbReference>
<keyword evidence="3" id="KW-1185">Reference proteome</keyword>
<dbReference type="PANTHER" id="PTHR46501">
    <property type="entry name" value="MYOMEGALIN"/>
    <property type="match status" value="1"/>
</dbReference>
<dbReference type="GO" id="GO:0060090">
    <property type="term" value="F:molecular adaptor activity"/>
    <property type="evidence" value="ECO:0007669"/>
    <property type="project" value="TreeGrafter"/>
</dbReference>
<reference evidence="2" key="1">
    <citation type="submission" date="2020-08" db="EMBL/GenBank/DDBJ databases">
        <title>Chromosome-level assembly of Southern catfish (Silurus meridionalis) provides insights into visual adaptation to the nocturnal and benthic lifestyles.</title>
        <authorList>
            <person name="Zhang Y."/>
            <person name="Wang D."/>
            <person name="Peng Z."/>
        </authorList>
    </citation>
    <scope>NUCLEOTIDE SEQUENCE</scope>
    <source>
        <strain evidence="2">SWU-2019-XX</strain>
        <tissue evidence="2">Muscle</tissue>
    </source>
</reference>
<accession>A0A8T0AF01</accession>
<dbReference type="AlphaFoldDB" id="A0A8T0AF01"/>
<organism evidence="2 3">
    <name type="scientific">Silurus meridionalis</name>
    <name type="common">Southern catfish</name>
    <name type="synonym">Silurus soldatovi meridionalis</name>
    <dbReference type="NCBI Taxonomy" id="175797"/>
    <lineage>
        <taxon>Eukaryota</taxon>
        <taxon>Metazoa</taxon>
        <taxon>Chordata</taxon>
        <taxon>Craniata</taxon>
        <taxon>Vertebrata</taxon>
        <taxon>Euteleostomi</taxon>
        <taxon>Actinopterygii</taxon>
        <taxon>Neopterygii</taxon>
        <taxon>Teleostei</taxon>
        <taxon>Ostariophysi</taxon>
        <taxon>Siluriformes</taxon>
        <taxon>Siluridae</taxon>
        <taxon>Silurus</taxon>
    </lineage>
</organism>
<dbReference type="InterPro" id="IPR052593">
    <property type="entry name" value="MT-associated_AKAP9-binding"/>
</dbReference>
<dbReference type="GO" id="GO:0005813">
    <property type="term" value="C:centrosome"/>
    <property type="evidence" value="ECO:0007669"/>
    <property type="project" value="TreeGrafter"/>
</dbReference>
<sequence>MFWRAALPNAETPEHQKEQTLREEVVSLRQKLAEQETTLKDTFETLRNSNRTKDSMEQLIVSQLSRTRDVLKKARSNLEKNELRIESLGCSFSPPSPQSFSFSPRWDDKGQVSNAGFGSYPGPSIVTAPDQAPRTKFSWVTRRFGLQRPLQMCPSSAGSMLQAAAATPC</sequence>
<dbReference type="GO" id="GO:0090063">
    <property type="term" value="P:positive regulation of microtubule nucleation"/>
    <property type="evidence" value="ECO:0007669"/>
    <property type="project" value="TreeGrafter"/>
</dbReference>
<dbReference type="GO" id="GO:1903358">
    <property type="term" value="P:regulation of Golgi organization"/>
    <property type="evidence" value="ECO:0007669"/>
    <property type="project" value="TreeGrafter"/>
</dbReference>
<dbReference type="Proteomes" id="UP000606274">
    <property type="component" value="Unassembled WGS sequence"/>
</dbReference>
<proteinExistence type="predicted"/>
<dbReference type="EMBL" id="JABFDY010000023">
    <property type="protein sequence ID" value="KAF7690095.1"/>
    <property type="molecule type" value="Genomic_DNA"/>
</dbReference>